<keyword evidence="4 5" id="KW-0238">DNA-binding</keyword>
<organism evidence="7 8">
    <name type="scientific">Oryctes borbonicus</name>
    <dbReference type="NCBI Taxonomy" id="1629725"/>
    <lineage>
        <taxon>Eukaryota</taxon>
        <taxon>Metazoa</taxon>
        <taxon>Ecdysozoa</taxon>
        <taxon>Arthropoda</taxon>
        <taxon>Hexapoda</taxon>
        <taxon>Insecta</taxon>
        <taxon>Pterygota</taxon>
        <taxon>Neoptera</taxon>
        <taxon>Endopterygota</taxon>
        <taxon>Coleoptera</taxon>
        <taxon>Polyphaga</taxon>
        <taxon>Scarabaeiformia</taxon>
        <taxon>Scarabaeidae</taxon>
        <taxon>Dynastinae</taxon>
        <taxon>Oryctes</taxon>
    </lineage>
</organism>
<evidence type="ECO:0000313" key="8">
    <source>
        <dbReference type="Proteomes" id="UP000051574"/>
    </source>
</evidence>
<evidence type="ECO:0000256" key="4">
    <source>
        <dbReference type="ARBA" id="ARBA00023125"/>
    </source>
</evidence>
<keyword evidence="8" id="KW-1185">Reference proteome</keyword>
<dbReference type="GO" id="GO:0008270">
    <property type="term" value="F:zinc ion binding"/>
    <property type="evidence" value="ECO:0007669"/>
    <property type="project" value="UniProtKB-KW"/>
</dbReference>
<proteinExistence type="predicted"/>
<evidence type="ECO:0000256" key="2">
    <source>
        <dbReference type="ARBA" id="ARBA00022771"/>
    </source>
</evidence>
<evidence type="ECO:0000259" key="6">
    <source>
        <dbReference type="PROSITE" id="PS50950"/>
    </source>
</evidence>
<dbReference type="OrthoDB" id="6778994at2759"/>
<evidence type="ECO:0000256" key="5">
    <source>
        <dbReference type="PROSITE-ProRule" id="PRU00309"/>
    </source>
</evidence>
<dbReference type="SMART" id="SM00980">
    <property type="entry name" value="THAP"/>
    <property type="match status" value="1"/>
</dbReference>
<evidence type="ECO:0000256" key="3">
    <source>
        <dbReference type="ARBA" id="ARBA00022833"/>
    </source>
</evidence>
<dbReference type="GO" id="GO:0003677">
    <property type="term" value="F:DNA binding"/>
    <property type="evidence" value="ECO:0007669"/>
    <property type="project" value="UniProtKB-UniRule"/>
</dbReference>
<feature type="domain" description="THAP-type" evidence="6">
    <location>
        <begin position="1"/>
        <end position="81"/>
    </location>
</feature>
<protein>
    <recommendedName>
        <fullName evidence="6">THAP-type domain-containing protein</fullName>
    </recommendedName>
</protein>
<dbReference type="InterPro" id="IPR006612">
    <property type="entry name" value="THAP_Znf"/>
</dbReference>
<name>A0A0T6BBI8_9SCAR</name>
<keyword evidence="2 5" id="KW-0863">Zinc-finger</keyword>
<dbReference type="Pfam" id="PF05485">
    <property type="entry name" value="THAP"/>
    <property type="match status" value="1"/>
</dbReference>
<keyword evidence="1" id="KW-0479">Metal-binding</keyword>
<dbReference type="EMBL" id="LJIG01002236">
    <property type="protein sequence ID" value="KRT84704.1"/>
    <property type="molecule type" value="Genomic_DNA"/>
</dbReference>
<dbReference type="PROSITE" id="PS50950">
    <property type="entry name" value="ZF_THAP"/>
    <property type="match status" value="1"/>
</dbReference>
<dbReference type="Proteomes" id="UP000051574">
    <property type="component" value="Unassembled WGS sequence"/>
</dbReference>
<evidence type="ECO:0000313" key="7">
    <source>
        <dbReference type="EMBL" id="KRT84704.1"/>
    </source>
</evidence>
<reference evidence="7 8" key="1">
    <citation type="submission" date="2015-09" db="EMBL/GenBank/DDBJ databases">
        <title>Draft genome of the scarab beetle Oryctes borbonicus.</title>
        <authorList>
            <person name="Meyer J.M."/>
            <person name="Markov G.V."/>
            <person name="Baskaran P."/>
            <person name="Herrmann M."/>
            <person name="Sommer R.J."/>
            <person name="Roedelsperger C."/>
        </authorList>
    </citation>
    <scope>NUCLEOTIDE SEQUENCE [LARGE SCALE GENOMIC DNA]</scope>
    <source>
        <strain evidence="7">OB123</strain>
        <tissue evidence="7">Whole animal</tissue>
    </source>
</reference>
<comment type="caution">
    <text evidence="7">The sequence shown here is derived from an EMBL/GenBank/DDBJ whole genome shotgun (WGS) entry which is preliminary data.</text>
</comment>
<dbReference type="SUPFAM" id="SSF57716">
    <property type="entry name" value="Glucocorticoid receptor-like (DNA-binding domain)"/>
    <property type="match status" value="1"/>
</dbReference>
<evidence type="ECO:0000256" key="1">
    <source>
        <dbReference type="ARBA" id="ARBA00022723"/>
    </source>
</evidence>
<accession>A0A0T6BBI8</accession>
<keyword evidence="3" id="KW-0862">Zinc</keyword>
<gene>
    <name evidence="7" type="ORF">AMK59_799</name>
</gene>
<sequence>MGLKKCCVPGCGDKKSVRRKFPIYDEEVYNIWLQRIGNMELYAMDPEKLGKKKFVCNSHFSIYCQQEGSQRLMYQSLPTINVPGFQGESNLKNSLFPYFSGKVSVSIPNKDAPCQEPQPSTSGLHEAPTLLEKVPEASALSKDHNRPSQGMTFFCEWYLMPTTQYGC</sequence>
<dbReference type="AlphaFoldDB" id="A0A0T6BBI8"/>